<feature type="compositionally biased region" description="Polar residues" evidence="1">
    <location>
        <begin position="58"/>
        <end position="103"/>
    </location>
</feature>
<sequence>MLRFRGFKASLNFNSGKKNGVEHYDVAPGISLNGAYRTNKDELFGSDLYSEWPKIAPSSMTKLPTSQSVPSNNQSKSTSDLMNPSNEAINTRKSAPDISQSATEPIKVNVKEQKKLEKKRLIDQKKREKFAEKERQREEKLLEKQRKQEEKLKKEREKQHIAQQTRAAQNRPKNVEQRKPTKRTAPLPQQQRATPQTQQQRTSTEPQQQRNTIQQRTAPQPQQQQIPQTGTTGNRTEIQQYTTNTLESSISKTSGPPPYSSVPEVTTKRIDTGNTSFAKPVEDTDSWDLISQHRQQMNRQTGVGKSAPKQTHLDLHYNVSSLKSNENSNA</sequence>
<feature type="compositionally biased region" description="Low complexity" evidence="1">
    <location>
        <begin position="188"/>
        <end position="233"/>
    </location>
</feature>
<dbReference type="EMBL" id="CAKXAJ010024912">
    <property type="protein sequence ID" value="CAH2232630.1"/>
    <property type="molecule type" value="Genomic_DNA"/>
</dbReference>
<dbReference type="OrthoDB" id="7473823at2759"/>
<dbReference type="AlphaFoldDB" id="A0A8S4R7G4"/>
<reference evidence="2" key="1">
    <citation type="submission" date="2022-03" db="EMBL/GenBank/DDBJ databases">
        <authorList>
            <person name="Lindestad O."/>
        </authorList>
    </citation>
    <scope>NUCLEOTIDE SEQUENCE</scope>
</reference>
<organism evidence="2 3">
    <name type="scientific">Pararge aegeria aegeria</name>
    <dbReference type="NCBI Taxonomy" id="348720"/>
    <lineage>
        <taxon>Eukaryota</taxon>
        <taxon>Metazoa</taxon>
        <taxon>Ecdysozoa</taxon>
        <taxon>Arthropoda</taxon>
        <taxon>Hexapoda</taxon>
        <taxon>Insecta</taxon>
        <taxon>Pterygota</taxon>
        <taxon>Neoptera</taxon>
        <taxon>Endopterygota</taxon>
        <taxon>Lepidoptera</taxon>
        <taxon>Glossata</taxon>
        <taxon>Ditrysia</taxon>
        <taxon>Papilionoidea</taxon>
        <taxon>Nymphalidae</taxon>
        <taxon>Satyrinae</taxon>
        <taxon>Satyrini</taxon>
        <taxon>Parargina</taxon>
        <taxon>Pararge</taxon>
    </lineage>
</organism>
<protein>
    <submittedName>
        <fullName evidence="2">Jg6584 protein</fullName>
    </submittedName>
</protein>
<feature type="compositionally biased region" description="Polar residues" evidence="1">
    <location>
        <begin position="161"/>
        <end position="172"/>
    </location>
</feature>
<accession>A0A8S4R7G4</accession>
<name>A0A8S4R7G4_9NEOP</name>
<evidence type="ECO:0000256" key="1">
    <source>
        <dbReference type="SAM" id="MobiDB-lite"/>
    </source>
</evidence>
<evidence type="ECO:0000313" key="2">
    <source>
        <dbReference type="EMBL" id="CAH2232630.1"/>
    </source>
</evidence>
<proteinExistence type="predicted"/>
<feature type="compositionally biased region" description="Polar residues" evidence="1">
    <location>
        <begin position="234"/>
        <end position="254"/>
    </location>
</feature>
<feature type="compositionally biased region" description="Polar residues" evidence="1">
    <location>
        <begin position="292"/>
        <end position="303"/>
    </location>
</feature>
<feature type="compositionally biased region" description="Basic and acidic residues" evidence="1">
    <location>
        <begin position="109"/>
        <end position="160"/>
    </location>
</feature>
<dbReference type="Proteomes" id="UP000838756">
    <property type="component" value="Unassembled WGS sequence"/>
</dbReference>
<evidence type="ECO:0000313" key="3">
    <source>
        <dbReference type="Proteomes" id="UP000838756"/>
    </source>
</evidence>
<feature type="region of interest" description="Disordered" evidence="1">
    <location>
        <begin position="58"/>
        <end position="330"/>
    </location>
</feature>
<gene>
    <name evidence="2" type="primary">jg6584</name>
    <name evidence="2" type="ORF">PAEG_LOCUS10858</name>
</gene>
<keyword evidence="3" id="KW-1185">Reference proteome</keyword>
<comment type="caution">
    <text evidence="2">The sequence shown here is derived from an EMBL/GenBank/DDBJ whole genome shotgun (WGS) entry which is preliminary data.</text>
</comment>
<feature type="compositionally biased region" description="Polar residues" evidence="1">
    <location>
        <begin position="318"/>
        <end position="330"/>
    </location>
</feature>